<proteinExistence type="predicted"/>
<evidence type="ECO:0000256" key="3">
    <source>
        <dbReference type="ARBA" id="ARBA00022989"/>
    </source>
</evidence>
<evidence type="ECO:0000256" key="4">
    <source>
        <dbReference type="ARBA" id="ARBA00023136"/>
    </source>
</evidence>
<evidence type="ECO:0000313" key="8">
    <source>
        <dbReference type="Proteomes" id="UP000751614"/>
    </source>
</evidence>
<evidence type="ECO:0000256" key="2">
    <source>
        <dbReference type="ARBA" id="ARBA00022692"/>
    </source>
</evidence>
<keyword evidence="3 5" id="KW-1133">Transmembrane helix</keyword>
<feature type="transmembrane region" description="Helical" evidence="5">
    <location>
        <begin position="69"/>
        <end position="85"/>
    </location>
</feature>
<evidence type="ECO:0000259" key="6">
    <source>
        <dbReference type="Pfam" id="PF04932"/>
    </source>
</evidence>
<comment type="subcellular location">
    <subcellularLocation>
        <location evidence="1">Membrane</location>
        <topology evidence="1">Multi-pass membrane protein</topology>
    </subcellularLocation>
</comment>
<feature type="transmembrane region" description="Helical" evidence="5">
    <location>
        <begin position="20"/>
        <end position="42"/>
    </location>
</feature>
<keyword evidence="8" id="KW-1185">Reference proteome</keyword>
<sequence length="268" mass="30582">MVQFLFGGVYFNTISRLPAVHIFFWTENEFSAILAIFVPLYFLKEKSLVKFLWIGLAVFLIVYNDAKLAFLSLIVFFGGYGLMALKIFNLKYLGFIVLGLIGVFGLYFFRNYSVNGVYTIEYIISRLINNLIAQEPLEHLGTFNARSNAVILGVKEFVNSYFIGIGPGNSLKMMAEIVVPGTEEFTALSMHNFTLQLVTEMGLFGLGMHYIFFRKVEQAAFQSKYSLNMVFVFFVSCVISITLLSGAWANYFYLFILVYSIDFFKHNV</sequence>
<dbReference type="Pfam" id="PF04932">
    <property type="entry name" value="Wzy_C"/>
    <property type="match status" value="1"/>
</dbReference>
<feature type="transmembrane region" description="Helical" evidence="5">
    <location>
        <begin position="193"/>
        <end position="213"/>
    </location>
</feature>
<keyword evidence="2 5" id="KW-0812">Transmembrane</keyword>
<dbReference type="InterPro" id="IPR007016">
    <property type="entry name" value="O-antigen_ligase-rel_domated"/>
</dbReference>
<evidence type="ECO:0000313" key="7">
    <source>
        <dbReference type="EMBL" id="TMU55054.1"/>
    </source>
</evidence>
<name>A0ABY2WKV8_9FLAO</name>
<gene>
    <name evidence="7" type="ORF">FGG15_12765</name>
</gene>
<dbReference type="EMBL" id="VCNI01000002">
    <property type="protein sequence ID" value="TMU55054.1"/>
    <property type="molecule type" value="Genomic_DNA"/>
</dbReference>
<dbReference type="Proteomes" id="UP000751614">
    <property type="component" value="Unassembled WGS sequence"/>
</dbReference>
<dbReference type="RefSeq" id="WP_138836808.1">
    <property type="nucleotide sequence ID" value="NZ_VCNI01000002.1"/>
</dbReference>
<evidence type="ECO:0000256" key="5">
    <source>
        <dbReference type="SAM" id="Phobius"/>
    </source>
</evidence>
<protein>
    <recommendedName>
        <fullName evidence="6">O-antigen ligase-related domain-containing protein</fullName>
    </recommendedName>
</protein>
<feature type="transmembrane region" description="Helical" evidence="5">
    <location>
        <begin position="92"/>
        <end position="109"/>
    </location>
</feature>
<feature type="transmembrane region" description="Helical" evidence="5">
    <location>
        <begin position="225"/>
        <end position="242"/>
    </location>
</feature>
<accession>A0ABY2WKV8</accession>
<evidence type="ECO:0000256" key="1">
    <source>
        <dbReference type="ARBA" id="ARBA00004141"/>
    </source>
</evidence>
<comment type="caution">
    <text evidence="7">The sequence shown here is derived from an EMBL/GenBank/DDBJ whole genome shotgun (WGS) entry which is preliminary data.</text>
</comment>
<reference evidence="7 8" key="1">
    <citation type="submission" date="2019-05" db="EMBL/GenBank/DDBJ databases">
        <title>Flagellimonas sp. AsT0115, sp. nov., isolated from a marine red algae, Asparagopsis taxiformis.</title>
        <authorList>
            <person name="Kim J."/>
            <person name="Jeong S.E."/>
            <person name="Jeon C.O."/>
        </authorList>
    </citation>
    <scope>NUCLEOTIDE SEQUENCE [LARGE SCALE GENOMIC DNA]</scope>
    <source>
        <strain evidence="7 8">AsT0115</strain>
    </source>
</reference>
<organism evidence="7 8">
    <name type="scientific">Flagellimonas algicola</name>
    <dbReference type="NCBI Taxonomy" id="2583815"/>
    <lineage>
        <taxon>Bacteria</taxon>
        <taxon>Pseudomonadati</taxon>
        <taxon>Bacteroidota</taxon>
        <taxon>Flavobacteriia</taxon>
        <taxon>Flavobacteriales</taxon>
        <taxon>Flavobacteriaceae</taxon>
        <taxon>Flagellimonas</taxon>
    </lineage>
</organism>
<feature type="domain" description="O-antigen ligase-related" evidence="6">
    <location>
        <begin position="56"/>
        <end position="208"/>
    </location>
</feature>
<keyword evidence="4 5" id="KW-0472">Membrane</keyword>